<keyword evidence="3" id="KW-0547">Nucleotide-binding</keyword>
<dbReference type="Gene3D" id="3.40.50.300">
    <property type="entry name" value="P-loop containing nucleotide triphosphate hydrolases"/>
    <property type="match status" value="2"/>
</dbReference>
<keyword evidence="6" id="KW-0762">Sugar transport</keyword>
<evidence type="ECO:0000259" key="5">
    <source>
        <dbReference type="PROSITE" id="PS50893"/>
    </source>
</evidence>
<sequence>MNEPQFALNKEVNEGSALRLHNISKIYPGTVALHNVNLDVKKGEVHGIIGKNGAGKSTLMGIIAGIIAPTGGEIFVGNKKFEALTRIVAKKEKISIVPQDPQVIMDFTVAENLFVADYTCRNGFLKWKELYSRAEEIIQKNNLHFNVRAKAADLSISERQLLLVLKACYVEESSIIILDEASASLSQEDEKTLYRIIEERKKQGNTVLFISHRTDELLRVCDRVTVLRDGKSVATAKCADLDKAKLSSLIVGEDLQLITVSQGRFKPRKGGADQPVLSVENLTRLGIYQNITFDLHRGEILGLAGLRGSGRTELLKGIAGIEPVEDGLIRVENTSRRFTTPSQALRSGIVYLPEDREREGIISLLSVRENLVLNSLKRLSRGHLVNQRREKEFVSSIIDMFGIKTSSPEQEVAHLSGGNKQKVVVGRIASTQPKILLLDEPTKGVDISTRESILAITRDKLSETAGFILTSPGLEDLIQICDRILILYRGEIIDEFMREEFRESDLFYAVQGIKRPGIKSRILKTGTVN</sequence>
<proteinExistence type="predicted"/>
<dbReference type="InterPro" id="IPR003593">
    <property type="entry name" value="AAA+_ATPase"/>
</dbReference>
<protein>
    <submittedName>
        <fullName evidence="6">ABC-type sugar transport system, ATPase component</fullName>
    </submittedName>
</protein>
<name>A0A485LWZ3_9ZZZZ</name>
<dbReference type="Pfam" id="PF00005">
    <property type="entry name" value="ABC_tran"/>
    <property type="match status" value="2"/>
</dbReference>
<reference evidence="6" key="1">
    <citation type="submission" date="2019-03" db="EMBL/GenBank/DDBJ databases">
        <authorList>
            <person name="Hao L."/>
        </authorList>
    </citation>
    <scope>NUCLEOTIDE SEQUENCE</scope>
</reference>
<gene>
    <name evidence="6" type="primary">MglA</name>
    <name evidence="6" type="ORF">SCFA_1340003</name>
</gene>
<dbReference type="InterPro" id="IPR050107">
    <property type="entry name" value="ABC_carbohydrate_import_ATPase"/>
</dbReference>
<dbReference type="SUPFAM" id="SSF52540">
    <property type="entry name" value="P-loop containing nucleoside triphosphate hydrolases"/>
    <property type="match status" value="2"/>
</dbReference>
<evidence type="ECO:0000256" key="1">
    <source>
        <dbReference type="ARBA" id="ARBA00022448"/>
    </source>
</evidence>
<keyword evidence="2" id="KW-0677">Repeat</keyword>
<feature type="domain" description="ABC transporter" evidence="5">
    <location>
        <begin position="18"/>
        <end position="254"/>
    </location>
</feature>
<evidence type="ECO:0000256" key="2">
    <source>
        <dbReference type="ARBA" id="ARBA00022737"/>
    </source>
</evidence>
<dbReference type="CDD" id="cd03216">
    <property type="entry name" value="ABC_Carb_Monos_I"/>
    <property type="match status" value="1"/>
</dbReference>
<keyword evidence="4" id="KW-0067">ATP-binding</keyword>
<feature type="domain" description="ABC transporter" evidence="5">
    <location>
        <begin position="255"/>
        <end position="514"/>
    </location>
</feature>
<dbReference type="InterPro" id="IPR027417">
    <property type="entry name" value="P-loop_NTPase"/>
</dbReference>
<dbReference type="EMBL" id="CAADRN010000040">
    <property type="protein sequence ID" value="VFU11729.1"/>
    <property type="molecule type" value="Genomic_DNA"/>
</dbReference>
<dbReference type="GO" id="GO:0005524">
    <property type="term" value="F:ATP binding"/>
    <property type="evidence" value="ECO:0007669"/>
    <property type="project" value="UniProtKB-KW"/>
</dbReference>
<evidence type="ECO:0000256" key="4">
    <source>
        <dbReference type="ARBA" id="ARBA00022840"/>
    </source>
</evidence>
<dbReference type="PROSITE" id="PS50893">
    <property type="entry name" value="ABC_TRANSPORTER_2"/>
    <property type="match status" value="2"/>
</dbReference>
<dbReference type="CDD" id="cd03215">
    <property type="entry name" value="ABC_Carb_Monos_II"/>
    <property type="match status" value="1"/>
</dbReference>
<dbReference type="AlphaFoldDB" id="A0A485LWZ3"/>
<evidence type="ECO:0000256" key="3">
    <source>
        <dbReference type="ARBA" id="ARBA00022741"/>
    </source>
</evidence>
<dbReference type="PROSITE" id="PS00211">
    <property type="entry name" value="ABC_TRANSPORTER_1"/>
    <property type="match status" value="1"/>
</dbReference>
<dbReference type="GO" id="GO:0016887">
    <property type="term" value="F:ATP hydrolysis activity"/>
    <property type="evidence" value="ECO:0007669"/>
    <property type="project" value="InterPro"/>
</dbReference>
<dbReference type="InterPro" id="IPR003439">
    <property type="entry name" value="ABC_transporter-like_ATP-bd"/>
</dbReference>
<keyword evidence="1" id="KW-0813">Transport</keyword>
<dbReference type="PANTHER" id="PTHR43790:SF9">
    <property type="entry name" value="GALACTOFURANOSE TRANSPORTER ATP-BINDING PROTEIN YTFR"/>
    <property type="match status" value="1"/>
</dbReference>
<dbReference type="SMART" id="SM00382">
    <property type="entry name" value="AAA"/>
    <property type="match status" value="2"/>
</dbReference>
<dbReference type="InterPro" id="IPR017871">
    <property type="entry name" value="ABC_transporter-like_CS"/>
</dbReference>
<evidence type="ECO:0000313" key="6">
    <source>
        <dbReference type="EMBL" id="VFU11729.1"/>
    </source>
</evidence>
<dbReference type="PANTHER" id="PTHR43790">
    <property type="entry name" value="CARBOHYDRATE TRANSPORT ATP-BINDING PROTEIN MG119-RELATED"/>
    <property type="match status" value="1"/>
</dbReference>
<organism evidence="6">
    <name type="scientific">anaerobic digester metagenome</name>
    <dbReference type="NCBI Taxonomy" id="1263854"/>
    <lineage>
        <taxon>unclassified sequences</taxon>
        <taxon>metagenomes</taxon>
        <taxon>ecological metagenomes</taxon>
    </lineage>
</organism>
<accession>A0A485LWZ3</accession>